<dbReference type="InterPro" id="IPR005702">
    <property type="entry name" value="Wzc-like_C"/>
</dbReference>
<feature type="transmembrane region" description="Helical" evidence="10">
    <location>
        <begin position="216"/>
        <end position="234"/>
    </location>
</feature>
<keyword evidence="4 10" id="KW-0812">Transmembrane</keyword>
<proteinExistence type="inferred from homology"/>
<comment type="caution">
    <text evidence="12">The sequence shown here is derived from an EMBL/GenBank/DDBJ whole genome shotgun (WGS) entry which is preliminary data.</text>
</comment>
<keyword evidence="5" id="KW-0547">Nucleotide-binding</keyword>
<dbReference type="InterPro" id="IPR003856">
    <property type="entry name" value="LPS_length_determ_N"/>
</dbReference>
<feature type="region of interest" description="Disordered" evidence="9">
    <location>
        <begin position="487"/>
        <end position="506"/>
    </location>
</feature>
<evidence type="ECO:0000256" key="6">
    <source>
        <dbReference type="ARBA" id="ARBA00022840"/>
    </source>
</evidence>
<keyword evidence="8 10" id="KW-0472">Membrane</keyword>
<sequence length="628" mass="64754">MTVREFLRTVWDGKWYVLAAVVIVVFAALVYLNRQVTTYQATATVTLATSDSGSGESDTTVSVNSDPTIVTSPEVSQAAAKKLGVSDPSQIDATVSASSDGTTTTIQAESGDPATATAVANAFASAYVGYLPKVVDEQVATIDQRLDVLSAQLDDANSTLKSHPNDPIAGPTKTAITKQISAYTGQKVSYASLDPAGQVTGPAGGAMPLGLGTPTVLALSLLAGLAAGVGLALARRAVDFRLRDSAQAGEVAHAPVLAELDGVRRALRQAEHHGRLPVATRFATPYTESIRELRTAVQVGIGHPESMVVVVTASDPSVPKAFVAANLAASWALSGRSTIAVSADLRRPELDDILPAPGEAEEKSAGLRSTQVAGLQLFALPDQGLDPADYLATSQVRDLIESLRDDADVVVIDAPPVLAAADAAILGNYADGVVLVTNVGRTDEAVLAAAAQRLRVNNVPLTGLAVAGVTSSRRMTYAATYGTLNEADHDAETPEAPAARHQGPGDVANTVATLVPSEGETEVENTTDAETPPERVTVRQPVNPSEAVESGSRKLPDGRVGDATRDGDAGPPGIHPSAPRARPAVTSIRTVAPTTMRAPNRIRPAWSPVQSPVPGGPDPAGASSPGEE</sequence>
<feature type="region of interest" description="Disordered" evidence="9">
    <location>
        <begin position="49"/>
        <end position="68"/>
    </location>
</feature>
<reference evidence="12 13" key="1">
    <citation type="submission" date="2017-11" db="EMBL/GenBank/DDBJ databases">
        <title>Genomic Encyclopedia of Archaeal and Bacterial Type Strains, Phase II (KMG-II): From Individual Species to Whole Genera.</title>
        <authorList>
            <person name="Goeker M."/>
        </authorList>
    </citation>
    <scope>NUCLEOTIDE SEQUENCE [LARGE SCALE GENOMIC DNA]</scope>
    <source>
        <strain evidence="12 13">DSM 22413</strain>
    </source>
</reference>
<evidence type="ECO:0000256" key="2">
    <source>
        <dbReference type="ARBA" id="ARBA00006683"/>
    </source>
</evidence>
<evidence type="ECO:0000256" key="9">
    <source>
        <dbReference type="SAM" id="MobiDB-lite"/>
    </source>
</evidence>
<feature type="compositionally biased region" description="Low complexity" evidence="9">
    <location>
        <begin position="619"/>
        <end position="628"/>
    </location>
</feature>
<dbReference type="Pfam" id="PF02706">
    <property type="entry name" value="Wzz"/>
    <property type="match status" value="1"/>
</dbReference>
<evidence type="ECO:0000256" key="10">
    <source>
        <dbReference type="SAM" id="Phobius"/>
    </source>
</evidence>
<dbReference type="GO" id="GO:0005886">
    <property type="term" value="C:plasma membrane"/>
    <property type="evidence" value="ECO:0007669"/>
    <property type="project" value="UniProtKB-SubCell"/>
</dbReference>
<dbReference type="EMBL" id="PGTZ01000007">
    <property type="protein sequence ID" value="PJI94097.1"/>
    <property type="molecule type" value="Genomic_DNA"/>
</dbReference>
<comment type="similarity">
    <text evidence="2">Belongs to the CpsC/CapA family.</text>
</comment>
<feature type="compositionally biased region" description="Low complexity" evidence="9">
    <location>
        <begin position="49"/>
        <end position="63"/>
    </location>
</feature>
<dbReference type="SUPFAM" id="SSF52540">
    <property type="entry name" value="P-loop containing nucleoside triphosphate hydrolases"/>
    <property type="match status" value="1"/>
</dbReference>
<keyword evidence="7 10" id="KW-1133">Transmembrane helix</keyword>
<feature type="domain" description="Polysaccharide chain length determinant N-terminal" evidence="11">
    <location>
        <begin position="3"/>
        <end position="81"/>
    </location>
</feature>
<dbReference type="Gene3D" id="3.40.50.300">
    <property type="entry name" value="P-loop containing nucleotide triphosphate hydrolases"/>
    <property type="match status" value="1"/>
</dbReference>
<evidence type="ECO:0000256" key="1">
    <source>
        <dbReference type="ARBA" id="ARBA00004651"/>
    </source>
</evidence>
<gene>
    <name evidence="12" type="ORF">CLV34_1583</name>
</gene>
<dbReference type="GO" id="GO:0004713">
    <property type="term" value="F:protein tyrosine kinase activity"/>
    <property type="evidence" value="ECO:0007669"/>
    <property type="project" value="TreeGrafter"/>
</dbReference>
<evidence type="ECO:0000313" key="13">
    <source>
        <dbReference type="Proteomes" id="UP000231586"/>
    </source>
</evidence>
<evidence type="ECO:0000256" key="7">
    <source>
        <dbReference type="ARBA" id="ARBA00022989"/>
    </source>
</evidence>
<feature type="compositionally biased region" description="Basic and acidic residues" evidence="9">
    <location>
        <begin position="551"/>
        <end position="568"/>
    </location>
</feature>
<keyword evidence="6" id="KW-0067">ATP-binding</keyword>
<evidence type="ECO:0000256" key="5">
    <source>
        <dbReference type="ARBA" id="ARBA00022741"/>
    </source>
</evidence>
<dbReference type="PANTHER" id="PTHR32309">
    <property type="entry name" value="TYROSINE-PROTEIN KINASE"/>
    <property type="match status" value="1"/>
</dbReference>
<dbReference type="InterPro" id="IPR050445">
    <property type="entry name" value="Bact_polysacc_biosynth/exp"/>
</dbReference>
<comment type="subcellular location">
    <subcellularLocation>
        <location evidence="1">Cell membrane</location>
        <topology evidence="1">Multi-pass membrane protein</topology>
    </subcellularLocation>
</comment>
<keyword evidence="3" id="KW-1003">Cell membrane</keyword>
<evidence type="ECO:0000256" key="4">
    <source>
        <dbReference type="ARBA" id="ARBA00022692"/>
    </source>
</evidence>
<dbReference type="InterPro" id="IPR027417">
    <property type="entry name" value="P-loop_NTPase"/>
</dbReference>
<dbReference type="OrthoDB" id="9812433at2"/>
<organism evidence="12 13">
    <name type="scientific">Luteimicrobium subarcticum</name>
    <dbReference type="NCBI Taxonomy" id="620910"/>
    <lineage>
        <taxon>Bacteria</taxon>
        <taxon>Bacillati</taxon>
        <taxon>Actinomycetota</taxon>
        <taxon>Actinomycetes</taxon>
        <taxon>Micrococcales</taxon>
        <taxon>Luteimicrobium</taxon>
    </lineage>
</organism>
<dbReference type="AlphaFoldDB" id="A0A2M8WT23"/>
<dbReference type="CDD" id="cd05387">
    <property type="entry name" value="BY-kinase"/>
    <property type="match status" value="1"/>
</dbReference>
<protein>
    <submittedName>
        <fullName evidence="12">Mrp family chromosome partitioning ATPase</fullName>
    </submittedName>
</protein>
<evidence type="ECO:0000313" key="12">
    <source>
        <dbReference type="EMBL" id="PJI94097.1"/>
    </source>
</evidence>
<evidence type="ECO:0000259" key="11">
    <source>
        <dbReference type="Pfam" id="PF02706"/>
    </source>
</evidence>
<name>A0A2M8WT23_9MICO</name>
<dbReference type="Proteomes" id="UP000231586">
    <property type="component" value="Unassembled WGS sequence"/>
</dbReference>
<evidence type="ECO:0000256" key="3">
    <source>
        <dbReference type="ARBA" id="ARBA00022475"/>
    </source>
</evidence>
<dbReference type="RefSeq" id="WP_100349684.1">
    <property type="nucleotide sequence ID" value="NZ_PGTZ01000007.1"/>
</dbReference>
<feature type="transmembrane region" description="Helical" evidence="10">
    <location>
        <begin position="15"/>
        <end position="32"/>
    </location>
</feature>
<dbReference type="PANTHER" id="PTHR32309:SF31">
    <property type="entry name" value="CAPSULAR EXOPOLYSACCHARIDE FAMILY"/>
    <property type="match status" value="1"/>
</dbReference>
<keyword evidence="13" id="KW-1185">Reference proteome</keyword>
<accession>A0A2M8WT23</accession>
<feature type="region of interest" description="Disordered" evidence="9">
    <location>
        <begin position="516"/>
        <end position="628"/>
    </location>
</feature>
<evidence type="ECO:0000256" key="8">
    <source>
        <dbReference type="ARBA" id="ARBA00023136"/>
    </source>
</evidence>